<name>A0A5R9KML6_9BACT</name>
<accession>A0A5R9KML6</accession>
<dbReference type="RefSeq" id="WP_138279354.1">
    <property type="nucleotide sequence ID" value="NZ_BMGE01000020.1"/>
</dbReference>
<dbReference type="AlphaFoldDB" id="A0A5R9KML6"/>
<keyword evidence="2" id="KW-1185">Reference proteome</keyword>
<dbReference type="Proteomes" id="UP000309788">
    <property type="component" value="Unassembled WGS sequence"/>
</dbReference>
<evidence type="ECO:0000313" key="1">
    <source>
        <dbReference type="EMBL" id="TLU97463.1"/>
    </source>
</evidence>
<gene>
    <name evidence="1" type="ORF">FEM55_00380</name>
</gene>
<sequence length="59" mass="7073">MEENLSDFDNNCSNSEKPLKFEQLIKQEQEIIQKRNNWEFKLEASIKQLYQLKKVGVLD</sequence>
<reference evidence="1 2" key="1">
    <citation type="submission" date="2019-05" db="EMBL/GenBank/DDBJ databases">
        <authorList>
            <person name="Qu J.-H."/>
        </authorList>
    </citation>
    <scope>NUCLEOTIDE SEQUENCE [LARGE SCALE GENOMIC DNA]</scope>
    <source>
        <strain evidence="1 2">Z12</strain>
    </source>
</reference>
<proteinExistence type="predicted"/>
<comment type="caution">
    <text evidence="1">The sequence shown here is derived from an EMBL/GenBank/DDBJ whole genome shotgun (WGS) entry which is preliminary data.</text>
</comment>
<organism evidence="1 2">
    <name type="scientific">Dyadobacter sediminis</name>
    <dbReference type="NCBI Taxonomy" id="1493691"/>
    <lineage>
        <taxon>Bacteria</taxon>
        <taxon>Pseudomonadati</taxon>
        <taxon>Bacteroidota</taxon>
        <taxon>Cytophagia</taxon>
        <taxon>Cytophagales</taxon>
        <taxon>Spirosomataceae</taxon>
        <taxon>Dyadobacter</taxon>
    </lineage>
</organism>
<dbReference type="EMBL" id="VCEI01000003">
    <property type="protein sequence ID" value="TLU97463.1"/>
    <property type="molecule type" value="Genomic_DNA"/>
</dbReference>
<evidence type="ECO:0000313" key="2">
    <source>
        <dbReference type="Proteomes" id="UP000309788"/>
    </source>
</evidence>
<protein>
    <submittedName>
        <fullName evidence="1">Uncharacterized protein</fullName>
    </submittedName>
</protein>